<proteinExistence type="predicted"/>
<sequence length="180" mass="20011">MPLCDVDTDTQFDSSVFSHGSLGKTDISAVSIRNTSSHNEVTTSTIASSVEPVGSTFQTDRRTIYVTDRLFPYLVLSHLGKIYIRATSPVQLDFAAVSIQEILKLYKVSEALTFRGSLGEGPRLRTYSAPSGDSENLDLHGDGHNFFSGQKLWYLFSEELRDLFAPLLSSRYVFNGKIFL</sequence>
<dbReference type="OrthoDB" id="381190at2759"/>
<accession>A0A3S5AM45</accession>
<reference evidence="1" key="1">
    <citation type="submission" date="2018-11" db="EMBL/GenBank/DDBJ databases">
        <authorList>
            <consortium name="Pathogen Informatics"/>
        </authorList>
    </citation>
    <scope>NUCLEOTIDE SEQUENCE</scope>
</reference>
<protein>
    <submittedName>
        <fullName evidence="1">Uncharacterized protein</fullName>
    </submittedName>
</protein>
<gene>
    <name evidence="1" type="ORF">PXEA_LOCUS20647</name>
</gene>
<name>A0A3S5AM45_9PLAT</name>
<dbReference type="Proteomes" id="UP000784294">
    <property type="component" value="Unassembled WGS sequence"/>
</dbReference>
<dbReference type="EMBL" id="CAAALY010085620">
    <property type="protein sequence ID" value="VEL27207.1"/>
    <property type="molecule type" value="Genomic_DNA"/>
</dbReference>
<comment type="caution">
    <text evidence="1">The sequence shown here is derived from an EMBL/GenBank/DDBJ whole genome shotgun (WGS) entry which is preliminary data.</text>
</comment>
<dbReference type="AlphaFoldDB" id="A0A3S5AM45"/>
<evidence type="ECO:0000313" key="2">
    <source>
        <dbReference type="Proteomes" id="UP000784294"/>
    </source>
</evidence>
<organism evidence="1 2">
    <name type="scientific">Protopolystoma xenopodis</name>
    <dbReference type="NCBI Taxonomy" id="117903"/>
    <lineage>
        <taxon>Eukaryota</taxon>
        <taxon>Metazoa</taxon>
        <taxon>Spiralia</taxon>
        <taxon>Lophotrochozoa</taxon>
        <taxon>Platyhelminthes</taxon>
        <taxon>Monogenea</taxon>
        <taxon>Polyopisthocotylea</taxon>
        <taxon>Polystomatidea</taxon>
        <taxon>Polystomatidae</taxon>
        <taxon>Protopolystoma</taxon>
    </lineage>
</organism>
<evidence type="ECO:0000313" key="1">
    <source>
        <dbReference type="EMBL" id="VEL27207.1"/>
    </source>
</evidence>
<keyword evidence="2" id="KW-1185">Reference proteome</keyword>